<evidence type="ECO:0000256" key="2">
    <source>
        <dbReference type="ARBA" id="ARBA00023295"/>
    </source>
</evidence>
<organism evidence="5 6">
    <name type="scientific">Symbiobacterium terraclitae</name>
    <dbReference type="NCBI Taxonomy" id="557451"/>
    <lineage>
        <taxon>Bacteria</taxon>
        <taxon>Bacillati</taxon>
        <taxon>Bacillota</taxon>
        <taxon>Clostridia</taxon>
        <taxon>Eubacteriales</taxon>
        <taxon>Symbiobacteriaceae</taxon>
        <taxon>Symbiobacterium</taxon>
    </lineage>
</organism>
<name>A0ABS4JYE2_9FIRM</name>
<dbReference type="Gene3D" id="3.20.20.80">
    <property type="entry name" value="Glycosidases"/>
    <property type="match status" value="1"/>
</dbReference>
<feature type="domain" description="GH84" evidence="4">
    <location>
        <begin position="5"/>
        <end position="279"/>
    </location>
</feature>
<dbReference type="GO" id="GO:0004415">
    <property type="term" value="F:hyalurononglucosaminidase activity"/>
    <property type="evidence" value="ECO:0007669"/>
    <property type="project" value="UniProtKB-EC"/>
</dbReference>
<dbReference type="EC" id="3.2.1.35" evidence="5"/>
<dbReference type="RefSeq" id="WP_209468089.1">
    <property type="nucleotide sequence ID" value="NZ_JAGGLG010000042.1"/>
</dbReference>
<comment type="caution">
    <text evidence="5">The sequence shown here is derived from an EMBL/GenBank/DDBJ whole genome shotgun (WGS) entry which is preliminary data.</text>
</comment>
<sequence length="510" mass="56607">MSPFEIRGVIEGFYGRPWSHAERERMIDFLGRHGYNLYVYAPKNDPIHRNRWLEPYLPEELARFASLERRCRERGILFVFGLSPLKLHYSDEGEMAALFAKLESVYRLGVRGFMLLVDDMPDKFHYPDDEARFGSVANAHVWLNNAVLARLQEWGGVERYLFVPTEYCGEGRSAYLARLGEGLRREVCVMWTGPEVCSPRLTTADARVISETLRRPVLYWDNYPVNDGEMRWRPHLRPIRGRDADLGTVALGIVANASLQPEASKIPLHTYAQYMADPAGYEPEAAWQKALLDVCGDEADARAVAALADLARWSHLERGRQLYNQLAFTFNEFWRRWGGAPAVAGPDLEGAPAPGEEAPAIAALAPGAGRTPIPGGASAPPGAAERLALIGDLLAEFARLHAAADRVLHSMVNPWLQAELRPWAEKLAGWCDTVALALTALRTTLQDPADPRLPALRRDAVDRLWATRENFHWVAGDLIDQFARRCLWAAQEAAGGAGGQIPTEGVGAGA</sequence>
<evidence type="ECO:0000259" key="4">
    <source>
        <dbReference type="PROSITE" id="PS52009"/>
    </source>
</evidence>
<protein>
    <submittedName>
        <fullName evidence="5">Hyaluronoglucosaminidase</fullName>
        <ecNumber evidence="5">3.2.1.35</ecNumber>
    </submittedName>
</protein>
<proteinExistence type="inferred from homology"/>
<dbReference type="InterPro" id="IPR017853">
    <property type="entry name" value="GH"/>
</dbReference>
<dbReference type="Pfam" id="PF07555">
    <property type="entry name" value="NAGidase"/>
    <property type="match status" value="1"/>
</dbReference>
<dbReference type="PROSITE" id="PS52009">
    <property type="entry name" value="GH84"/>
    <property type="match status" value="1"/>
</dbReference>
<dbReference type="PANTHER" id="PTHR13170">
    <property type="entry name" value="O-GLCNACASE"/>
    <property type="match status" value="1"/>
</dbReference>
<keyword evidence="6" id="KW-1185">Reference proteome</keyword>
<dbReference type="InterPro" id="IPR051822">
    <property type="entry name" value="Glycosyl_Hydrolase_84"/>
</dbReference>
<evidence type="ECO:0000313" key="6">
    <source>
        <dbReference type="Proteomes" id="UP001519289"/>
    </source>
</evidence>
<accession>A0ABS4JYE2</accession>
<evidence type="ECO:0000256" key="1">
    <source>
        <dbReference type="ARBA" id="ARBA00022801"/>
    </source>
</evidence>
<evidence type="ECO:0000256" key="3">
    <source>
        <dbReference type="PROSITE-ProRule" id="PRU01353"/>
    </source>
</evidence>
<gene>
    <name evidence="5" type="ORF">J2Z79_003433</name>
</gene>
<keyword evidence="2 3" id="KW-0326">Glycosidase</keyword>
<feature type="active site" description="Proton donor" evidence="3">
    <location>
        <position position="119"/>
    </location>
</feature>
<dbReference type="SUPFAM" id="SSF51445">
    <property type="entry name" value="(Trans)glycosidases"/>
    <property type="match status" value="1"/>
</dbReference>
<dbReference type="Proteomes" id="UP001519289">
    <property type="component" value="Unassembled WGS sequence"/>
</dbReference>
<dbReference type="Gene3D" id="1.20.58.460">
    <property type="entry name" value="Hyaluronidase post-catalytic domain-like"/>
    <property type="match status" value="1"/>
</dbReference>
<dbReference type="PANTHER" id="PTHR13170:SF16">
    <property type="entry name" value="PROTEIN O-GLCNACASE"/>
    <property type="match status" value="1"/>
</dbReference>
<evidence type="ECO:0000313" key="5">
    <source>
        <dbReference type="EMBL" id="MBP2019986.1"/>
    </source>
</evidence>
<reference evidence="5 6" key="1">
    <citation type="submission" date="2021-03" db="EMBL/GenBank/DDBJ databases">
        <title>Genomic Encyclopedia of Type Strains, Phase IV (KMG-IV): sequencing the most valuable type-strain genomes for metagenomic binning, comparative biology and taxonomic classification.</title>
        <authorList>
            <person name="Goeker M."/>
        </authorList>
    </citation>
    <scope>NUCLEOTIDE SEQUENCE [LARGE SCALE GENOMIC DNA]</scope>
    <source>
        <strain evidence="5 6">DSM 27138</strain>
    </source>
</reference>
<dbReference type="EMBL" id="JAGGLG010000042">
    <property type="protein sequence ID" value="MBP2019986.1"/>
    <property type="molecule type" value="Genomic_DNA"/>
</dbReference>
<dbReference type="InterPro" id="IPR011496">
    <property type="entry name" value="O-GlcNAcase_cat"/>
</dbReference>
<keyword evidence="1 3" id="KW-0378">Hydrolase</keyword>
<comment type="similarity">
    <text evidence="3">Belongs to the glycosyl hydrolase 84 family.</text>
</comment>